<comment type="caution">
    <text evidence="5">The sequence shown here is derived from an EMBL/GenBank/DDBJ whole genome shotgun (WGS) entry which is preliminary data.</text>
</comment>
<gene>
    <name evidence="5" type="ORF">FBUS_05510</name>
</gene>
<accession>A0A8E0S214</accession>
<dbReference type="Proteomes" id="UP000728185">
    <property type="component" value="Unassembled WGS sequence"/>
</dbReference>
<proteinExistence type="inferred from homology"/>
<dbReference type="OrthoDB" id="73997at2759"/>
<sequence length="454" mass="50694">MFVHPIWSLTYVFSSFYSPLSCIFRRLRSAASSEDFTASLADRLITMALRISDLLLPVLAHSSPEGHVPDEDLEVPLESSEILSEQDVDQTKQYPEYLTICCWRSVRELSTILGYCLPRIGCRLVVDCDLSDETNAPTTLGLSQKQIYQISEFFCAQLLCGRHNGAVEQCSAGFVSFCRALLSSGDDVTRKFPALWLETVLNNLLNDESPNSSLEAPLIDQIRCLPIDILSAEWVHSNKNGLLTVASVRRLLSVIEQTFKHSSGSISDAAMAARWPWASQLRNSSSLLFSTLMERLFGVNRSRDVTSRKNCLSSSSFFKRYPNLKEHMVRTLQCTTSDLNTPNLCRTRLYSTLLILTRLLPPTQQAALGGLLQQTFGPFVLRCAASCDIRIRQLAARALLSLVPTNRLPAVALRYTHELRFLVHPTTCRTVTSAKLTSVSRSNLIHGLLLQVCT</sequence>
<keyword evidence="2" id="KW-0819">tRNA processing</keyword>
<reference evidence="5" key="1">
    <citation type="submission" date="2019-05" db="EMBL/GenBank/DDBJ databases">
        <title>Annotation for the trematode Fasciolopsis buski.</title>
        <authorList>
            <person name="Choi Y.-J."/>
        </authorList>
    </citation>
    <scope>NUCLEOTIDE SEQUENCE</scope>
    <source>
        <strain evidence="5">HT</strain>
        <tissue evidence="5">Whole worm</tissue>
    </source>
</reference>
<dbReference type="InterPro" id="IPR019442">
    <property type="entry name" value="THADA/TRM732_DUF2428"/>
</dbReference>
<feature type="domain" description="DUF2428" evidence="3">
    <location>
        <begin position="40"/>
        <end position="205"/>
    </location>
</feature>
<evidence type="ECO:0008006" key="7">
    <source>
        <dbReference type="Google" id="ProtNLM"/>
    </source>
</evidence>
<evidence type="ECO:0000259" key="3">
    <source>
        <dbReference type="Pfam" id="PF10350"/>
    </source>
</evidence>
<dbReference type="InterPro" id="IPR056842">
    <property type="entry name" value="THADA-like_TPR_C"/>
</dbReference>
<dbReference type="SUPFAM" id="SSF48371">
    <property type="entry name" value="ARM repeat"/>
    <property type="match status" value="1"/>
</dbReference>
<dbReference type="Pfam" id="PF10350">
    <property type="entry name" value="DUF2428"/>
    <property type="match status" value="1"/>
</dbReference>
<dbReference type="PANTHER" id="PTHR14387">
    <property type="entry name" value="THADA/DEATH RECEPTOR INTERACTING PROTEIN"/>
    <property type="match status" value="1"/>
</dbReference>
<protein>
    <recommendedName>
        <fullName evidence="7">DUF4042 domain-containing protein</fullName>
    </recommendedName>
</protein>
<keyword evidence="6" id="KW-1185">Reference proteome</keyword>
<name>A0A8E0S214_9TREM</name>
<dbReference type="InterPro" id="IPR051954">
    <property type="entry name" value="tRNA_methyltransferase_THADA"/>
</dbReference>
<dbReference type="AlphaFoldDB" id="A0A8E0S214"/>
<dbReference type="InterPro" id="IPR016024">
    <property type="entry name" value="ARM-type_fold"/>
</dbReference>
<comment type="similarity">
    <text evidence="1">Belongs to the THADA family.</text>
</comment>
<evidence type="ECO:0000259" key="4">
    <source>
        <dbReference type="Pfam" id="PF25151"/>
    </source>
</evidence>
<evidence type="ECO:0000256" key="2">
    <source>
        <dbReference type="ARBA" id="ARBA00022694"/>
    </source>
</evidence>
<organism evidence="5 6">
    <name type="scientific">Fasciolopsis buskii</name>
    <dbReference type="NCBI Taxonomy" id="27845"/>
    <lineage>
        <taxon>Eukaryota</taxon>
        <taxon>Metazoa</taxon>
        <taxon>Spiralia</taxon>
        <taxon>Lophotrochozoa</taxon>
        <taxon>Platyhelminthes</taxon>
        <taxon>Trematoda</taxon>
        <taxon>Digenea</taxon>
        <taxon>Plagiorchiida</taxon>
        <taxon>Echinostomata</taxon>
        <taxon>Echinostomatoidea</taxon>
        <taxon>Fasciolidae</taxon>
        <taxon>Fasciolopsis</taxon>
    </lineage>
</organism>
<dbReference type="GO" id="GO:0005829">
    <property type="term" value="C:cytosol"/>
    <property type="evidence" value="ECO:0007669"/>
    <property type="project" value="TreeGrafter"/>
</dbReference>
<dbReference type="PANTHER" id="PTHR14387:SF0">
    <property type="entry name" value="DUF2428 DOMAIN-CONTAINING PROTEIN"/>
    <property type="match status" value="1"/>
</dbReference>
<evidence type="ECO:0000313" key="5">
    <source>
        <dbReference type="EMBL" id="KAA0195791.1"/>
    </source>
</evidence>
<evidence type="ECO:0000313" key="6">
    <source>
        <dbReference type="Proteomes" id="UP000728185"/>
    </source>
</evidence>
<dbReference type="Pfam" id="PF25151">
    <property type="entry name" value="TPR_Trm732_C"/>
    <property type="match status" value="1"/>
</dbReference>
<dbReference type="GO" id="GO:0030488">
    <property type="term" value="P:tRNA methylation"/>
    <property type="evidence" value="ECO:0007669"/>
    <property type="project" value="TreeGrafter"/>
</dbReference>
<evidence type="ECO:0000256" key="1">
    <source>
        <dbReference type="ARBA" id="ARBA00010409"/>
    </source>
</evidence>
<dbReference type="EMBL" id="LUCM01003444">
    <property type="protein sequence ID" value="KAA0195791.1"/>
    <property type="molecule type" value="Genomic_DNA"/>
</dbReference>
<feature type="domain" description="tRNA (32-2'-O)-methyltransferase regulator THADA-like C-terminal TPR repeats region" evidence="4">
    <location>
        <begin position="282"/>
        <end position="452"/>
    </location>
</feature>